<feature type="compositionally biased region" description="Low complexity" evidence="1">
    <location>
        <begin position="80"/>
        <end position="90"/>
    </location>
</feature>
<name>A0A1E4SMD4_9ASCO</name>
<dbReference type="InterPro" id="IPR019711">
    <property type="entry name" value="ATP_synth_F0_suH"/>
</dbReference>
<dbReference type="EMBL" id="KV453910">
    <property type="protein sequence ID" value="ODV80689.1"/>
    <property type="molecule type" value="Genomic_DNA"/>
</dbReference>
<evidence type="ECO:0000256" key="1">
    <source>
        <dbReference type="SAM" id="MobiDB-lite"/>
    </source>
</evidence>
<protein>
    <submittedName>
        <fullName evidence="2">Uncharacterized protein</fullName>
    </submittedName>
</protein>
<gene>
    <name evidence="2" type="ORF">CANTADRAFT_48016</name>
</gene>
<sequence>MFRQSVRAISAKRLLSVTPRANNLVSDLYVQNIKQFKPQAISQQEIDAAVKTFQLPAKPSLPENEVSTEALGEYESSEVEATSGSSGASLAAEEDWFVFEEEAEEHH</sequence>
<dbReference type="STRING" id="984487.A0A1E4SMD4"/>
<reference evidence="3" key="1">
    <citation type="submission" date="2016-05" db="EMBL/GenBank/DDBJ databases">
        <title>Comparative genomics of biotechnologically important yeasts.</title>
        <authorList>
            <consortium name="DOE Joint Genome Institute"/>
            <person name="Riley R."/>
            <person name="Haridas S."/>
            <person name="Wolfe K.H."/>
            <person name="Lopes M.R."/>
            <person name="Hittinger C.T."/>
            <person name="Goker M."/>
            <person name="Salamov A."/>
            <person name="Wisecaver J."/>
            <person name="Long T.M."/>
            <person name="Aerts A.L."/>
            <person name="Barry K."/>
            <person name="Choi C."/>
            <person name="Clum A."/>
            <person name="Coughlan A.Y."/>
            <person name="Deshpande S."/>
            <person name="Douglass A.P."/>
            <person name="Hanson S.J."/>
            <person name="Klenk H.-P."/>
            <person name="Labutti K."/>
            <person name="Lapidus A."/>
            <person name="Lindquist E."/>
            <person name="Lipzen A."/>
            <person name="Meier-Kolthoff J.P."/>
            <person name="Ohm R.A."/>
            <person name="Otillar R.P."/>
            <person name="Pangilinan J."/>
            <person name="Peng Y."/>
            <person name="Rokas A."/>
            <person name="Rosa C.A."/>
            <person name="Scheuner C."/>
            <person name="Sibirny A.A."/>
            <person name="Slot J.C."/>
            <person name="Stielow J.B."/>
            <person name="Sun H."/>
            <person name="Kurtzman C.P."/>
            <person name="Blackwell M."/>
            <person name="Grigoriev I.V."/>
            <person name="Jeffries T.W."/>
        </authorList>
    </citation>
    <scope>NUCLEOTIDE SEQUENCE [LARGE SCALE GENOMIC DNA]</scope>
    <source>
        <strain evidence="3">NRRL Y-17324</strain>
    </source>
</reference>
<accession>A0A1E4SMD4</accession>
<dbReference type="RefSeq" id="XP_020065811.1">
    <property type="nucleotide sequence ID" value="XM_020209535.1"/>
</dbReference>
<dbReference type="OrthoDB" id="274752at2759"/>
<organism evidence="2 3">
    <name type="scientific">Suhomyces tanzawaensis NRRL Y-17324</name>
    <dbReference type="NCBI Taxonomy" id="984487"/>
    <lineage>
        <taxon>Eukaryota</taxon>
        <taxon>Fungi</taxon>
        <taxon>Dikarya</taxon>
        <taxon>Ascomycota</taxon>
        <taxon>Saccharomycotina</taxon>
        <taxon>Pichiomycetes</taxon>
        <taxon>Debaryomycetaceae</taxon>
        <taxon>Suhomyces</taxon>
    </lineage>
</organism>
<dbReference type="GeneID" id="30983671"/>
<dbReference type="Pfam" id="PF10775">
    <property type="entry name" value="ATP_sub_h"/>
    <property type="match status" value="1"/>
</dbReference>
<dbReference type="AlphaFoldDB" id="A0A1E4SMD4"/>
<dbReference type="Proteomes" id="UP000094285">
    <property type="component" value="Unassembled WGS sequence"/>
</dbReference>
<dbReference type="PANTHER" id="PTHR28207">
    <property type="entry name" value="ATP SYNTHASE SUBUNIT H, MITOCHONDRIAL"/>
    <property type="match status" value="1"/>
</dbReference>
<keyword evidence="3" id="KW-1185">Reference proteome</keyword>
<dbReference type="GO" id="GO:0046933">
    <property type="term" value="F:proton-transporting ATP synthase activity, rotational mechanism"/>
    <property type="evidence" value="ECO:0007669"/>
    <property type="project" value="TreeGrafter"/>
</dbReference>
<evidence type="ECO:0000313" key="3">
    <source>
        <dbReference type="Proteomes" id="UP000094285"/>
    </source>
</evidence>
<proteinExistence type="predicted"/>
<dbReference type="PANTHER" id="PTHR28207:SF1">
    <property type="entry name" value="ATP SYNTHASE SUBUNIT H, MITOCHONDRIAL"/>
    <property type="match status" value="1"/>
</dbReference>
<feature type="region of interest" description="Disordered" evidence="1">
    <location>
        <begin position="59"/>
        <end position="90"/>
    </location>
</feature>
<evidence type="ECO:0000313" key="2">
    <source>
        <dbReference type="EMBL" id="ODV80689.1"/>
    </source>
</evidence>